<evidence type="ECO:0000313" key="3">
    <source>
        <dbReference type="EMBL" id="QCP13938.1"/>
    </source>
</evidence>
<evidence type="ECO:0000313" key="4">
    <source>
        <dbReference type="Proteomes" id="UP000298763"/>
    </source>
</evidence>
<dbReference type="EMBL" id="JACHXS010000011">
    <property type="protein sequence ID" value="MBB3224203.1"/>
    <property type="molecule type" value="Genomic_DNA"/>
</dbReference>
<evidence type="ECO:0000256" key="1">
    <source>
        <dbReference type="SAM" id="MobiDB-lite"/>
    </source>
</evidence>
<keyword evidence="4" id="KW-1185">Reference proteome</keyword>
<evidence type="ECO:0000313" key="2">
    <source>
        <dbReference type="EMBL" id="MBB3224203.1"/>
    </source>
</evidence>
<dbReference type="Proteomes" id="UP000584325">
    <property type="component" value="Unassembled WGS sequence"/>
</dbReference>
<dbReference type="AlphaFoldDB" id="A0A4P8HYA4"/>
<dbReference type="OrthoDB" id="2651079at2"/>
<name>A0A4P8HYA4_9BURK</name>
<reference evidence="2 5" key="2">
    <citation type="submission" date="2020-08" db="EMBL/GenBank/DDBJ databases">
        <title>Genomic Encyclopedia of Type Strains, Phase III (KMG-III): the genomes of soil and plant-associated and newly described type strains.</title>
        <authorList>
            <person name="Whitman W."/>
        </authorList>
    </citation>
    <scope>NUCLEOTIDE SEQUENCE [LARGE SCALE GENOMIC DNA]</scope>
    <source>
        <strain evidence="2 5">CECT 7753</strain>
    </source>
</reference>
<dbReference type="RefSeq" id="WP_137316714.1">
    <property type="nucleotide sequence ID" value="NZ_CP040017.1"/>
</dbReference>
<dbReference type="EMBL" id="CP040017">
    <property type="protein sequence ID" value="QCP13938.1"/>
    <property type="molecule type" value="Genomic_DNA"/>
</dbReference>
<reference evidence="3 4" key="1">
    <citation type="submission" date="2019-05" db="EMBL/GenBank/DDBJ databases">
        <title>Draft Genome Sequences of Six Type Strains of the Genus Massilia.</title>
        <authorList>
            <person name="Miess H."/>
            <person name="Frediansyhah A."/>
            <person name="Gross H."/>
        </authorList>
    </citation>
    <scope>NUCLEOTIDE SEQUENCE [LARGE SCALE GENOMIC DNA]</scope>
    <source>
        <strain evidence="3 4">DSMZ 26121</strain>
    </source>
</reference>
<feature type="region of interest" description="Disordered" evidence="1">
    <location>
        <begin position="33"/>
        <end position="66"/>
    </location>
</feature>
<sequence>MERSPPMMGAALTWAHSFEEDEGDIQVYRPRDTFPFPPSRKGRETLVFDPSGRASSGMPGPDDRMMAPQAAAPFDILEAGADLLKIRKR</sequence>
<dbReference type="Proteomes" id="UP000298763">
    <property type="component" value="Chromosome"/>
</dbReference>
<protein>
    <submittedName>
        <fullName evidence="2">Uncharacterized protein</fullName>
    </submittedName>
</protein>
<proteinExistence type="predicted"/>
<organism evidence="2 5">
    <name type="scientific">Pseudoduganella umbonata</name>
    <dbReference type="NCBI Taxonomy" id="864828"/>
    <lineage>
        <taxon>Bacteria</taxon>
        <taxon>Pseudomonadati</taxon>
        <taxon>Pseudomonadota</taxon>
        <taxon>Betaproteobacteria</taxon>
        <taxon>Burkholderiales</taxon>
        <taxon>Oxalobacteraceae</taxon>
        <taxon>Telluria group</taxon>
        <taxon>Pseudoduganella</taxon>
    </lineage>
</organism>
<accession>A0A4P8HYA4</accession>
<gene>
    <name evidence="3" type="ORF">FCL38_28645</name>
    <name evidence="2" type="ORF">FHS02_005062</name>
</gene>
<evidence type="ECO:0000313" key="5">
    <source>
        <dbReference type="Proteomes" id="UP000584325"/>
    </source>
</evidence>